<protein>
    <submittedName>
        <fullName evidence="5">Diguanylate cyclase (GGDEF)-like protein/PAS domain S-box-containing protein</fullName>
    </submittedName>
</protein>
<dbReference type="InterPro" id="IPR052155">
    <property type="entry name" value="Biofilm_reg_signaling"/>
</dbReference>
<keyword evidence="1" id="KW-0175">Coiled coil</keyword>
<sequence length="805" mass="87391">MTVLSHIYASYRHLMGCLPDPAFLCQGGQILSVNAVALQALRVTAESDLLGRSFAELTGGDYRPVFEDGLADVAGEGAIPMLLLRNDGSQMECEVRVTVLEGESDLYFVHARDLTDRMKTIREVMASEQRYRALVDLALDAMVVITNGRITMVNASAVQVLRLPSLESVVGQTLDRIIHPDYHALLDLGLDTLSEEPGLLLLKLMTADGEGLDAEARVVALPGTRTHVLEARDISARVRAAEGVREREARLKGILNTVADAIVTIDSAGVVQTFNVAAERMFGLRADEAIGSPVSRFLPEPDDSVVLPMPGMELDHMARRADGTLFPAAVTFSALRLGRQSFQTGVIRDITDRRRAEQAERRYTEDLERQVEERTRELRRLTHESQGVLNAAGDGILGINADGIVTFANPAMTGLLGWVHGDVIGRSATEVFRHGDGDRAGQPVRVRAALRRGVFHDRVEMTLMRRDGSTFIAEYTSNPIPGGAGEDVTGAVVVVRDITERRMVEERLKIAATVFETTAEGILVCGPDGIISASNPALDRIVGIPARSGSTVDRILFTGSEYGWAALLEALARAGHAEEEFWAERPDGRRFAARLAASGIRSPGGDIRHVVLVVNDITQRKLDEERIRYQATYDSLTGLPNRVLFHDRLGQAVRTMHRSGQPMALMFIDLDGFKAVNDTLGHDAGDVLLREAARRLSSSVRESDTVARLGGDEFTVIMGGIEDTACVRDVADRILRSLSVPFELGTHEGRPLTGAVSASIGIALAPEHAGDAETLLRLADAAMYRAKDQGKSRYVVSTGPAPSHT</sequence>
<organism evidence="5 6">
    <name type="scientific">Novispirillum itersonii</name>
    <name type="common">Aquaspirillum itersonii</name>
    <dbReference type="NCBI Taxonomy" id="189"/>
    <lineage>
        <taxon>Bacteria</taxon>
        <taxon>Pseudomonadati</taxon>
        <taxon>Pseudomonadota</taxon>
        <taxon>Alphaproteobacteria</taxon>
        <taxon>Rhodospirillales</taxon>
        <taxon>Novispirillaceae</taxon>
        <taxon>Novispirillum</taxon>
    </lineage>
</organism>
<dbReference type="CDD" id="cd01949">
    <property type="entry name" value="GGDEF"/>
    <property type="match status" value="1"/>
</dbReference>
<feature type="domain" description="PAS" evidence="2">
    <location>
        <begin position="388"/>
        <end position="453"/>
    </location>
</feature>
<dbReference type="Gene3D" id="3.30.70.270">
    <property type="match status" value="1"/>
</dbReference>
<dbReference type="Pfam" id="PF13188">
    <property type="entry name" value="PAS_8"/>
    <property type="match status" value="1"/>
</dbReference>
<feature type="domain" description="PAC" evidence="3">
    <location>
        <begin position="457"/>
        <end position="510"/>
    </location>
</feature>
<feature type="domain" description="PAS" evidence="2">
    <location>
        <begin position="247"/>
        <end position="303"/>
    </location>
</feature>
<dbReference type="Pfam" id="PF00990">
    <property type="entry name" value="GGDEF"/>
    <property type="match status" value="1"/>
</dbReference>
<dbReference type="InterPro" id="IPR029787">
    <property type="entry name" value="Nucleotide_cyclase"/>
</dbReference>
<evidence type="ECO:0000259" key="4">
    <source>
        <dbReference type="PROSITE" id="PS50887"/>
    </source>
</evidence>
<comment type="caution">
    <text evidence="5">The sequence shown here is derived from an EMBL/GenBank/DDBJ whole genome shotgun (WGS) entry which is preliminary data.</text>
</comment>
<dbReference type="Gene3D" id="3.30.450.20">
    <property type="entry name" value="PAS domain"/>
    <property type="match status" value="5"/>
</dbReference>
<dbReference type="InterPro" id="IPR000700">
    <property type="entry name" value="PAS-assoc_C"/>
</dbReference>
<gene>
    <name evidence="5" type="ORF">FHS48_000012</name>
</gene>
<dbReference type="InterPro" id="IPR035965">
    <property type="entry name" value="PAS-like_dom_sf"/>
</dbReference>
<dbReference type="InterPro" id="IPR013767">
    <property type="entry name" value="PAS_fold"/>
</dbReference>
<evidence type="ECO:0000256" key="1">
    <source>
        <dbReference type="SAM" id="Coils"/>
    </source>
</evidence>
<dbReference type="PANTHER" id="PTHR44757:SF2">
    <property type="entry name" value="BIOFILM ARCHITECTURE MAINTENANCE PROTEIN MBAA"/>
    <property type="match status" value="1"/>
</dbReference>
<evidence type="ECO:0000259" key="3">
    <source>
        <dbReference type="PROSITE" id="PS50113"/>
    </source>
</evidence>
<evidence type="ECO:0000313" key="6">
    <source>
        <dbReference type="Proteomes" id="UP000544872"/>
    </source>
</evidence>
<dbReference type="SMART" id="SM00086">
    <property type="entry name" value="PAC"/>
    <property type="match status" value="4"/>
</dbReference>
<keyword evidence="6" id="KW-1185">Reference proteome</keyword>
<name>A0A7W9ZBW7_NOVIT</name>
<dbReference type="FunFam" id="3.30.70.270:FF:000001">
    <property type="entry name" value="Diguanylate cyclase domain protein"/>
    <property type="match status" value="1"/>
</dbReference>
<dbReference type="InterPro" id="IPR000014">
    <property type="entry name" value="PAS"/>
</dbReference>
<reference evidence="5 6" key="1">
    <citation type="submission" date="2020-08" db="EMBL/GenBank/DDBJ databases">
        <title>Genomic Encyclopedia of Type Strains, Phase IV (KMG-IV): sequencing the most valuable type-strain genomes for metagenomic binning, comparative biology and taxonomic classification.</title>
        <authorList>
            <person name="Goeker M."/>
        </authorList>
    </citation>
    <scope>NUCLEOTIDE SEQUENCE [LARGE SCALE GENOMIC DNA]</scope>
    <source>
        <strain evidence="5 6">DSM 11590</strain>
    </source>
</reference>
<dbReference type="InterPro" id="IPR001610">
    <property type="entry name" value="PAC"/>
</dbReference>
<dbReference type="Pfam" id="PF00989">
    <property type="entry name" value="PAS"/>
    <property type="match status" value="1"/>
</dbReference>
<dbReference type="NCBIfam" id="TIGR00254">
    <property type="entry name" value="GGDEF"/>
    <property type="match status" value="1"/>
</dbReference>
<dbReference type="InterPro" id="IPR000160">
    <property type="entry name" value="GGDEF_dom"/>
</dbReference>
<feature type="domain" description="PAC" evidence="3">
    <location>
        <begin position="577"/>
        <end position="629"/>
    </location>
</feature>
<dbReference type="PROSITE" id="PS50113">
    <property type="entry name" value="PAC"/>
    <property type="match status" value="3"/>
</dbReference>
<accession>A0A7W9ZBW7</accession>
<dbReference type="EMBL" id="JACIIX010000001">
    <property type="protein sequence ID" value="MBB6208631.1"/>
    <property type="molecule type" value="Genomic_DNA"/>
</dbReference>
<dbReference type="SMART" id="SM00091">
    <property type="entry name" value="PAS"/>
    <property type="match status" value="5"/>
</dbReference>
<dbReference type="SUPFAM" id="SSF55785">
    <property type="entry name" value="PYP-like sensor domain (PAS domain)"/>
    <property type="match status" value="5"/>
</dbReference>
<evidence type="ECO:0000259" key="2">
    <source>
        <dbReference type="PROSITE" id="PS50112"/>
    </source>
</evidence>
<dbReference type="NCBIfam" id="TIGR00229">
    <property type="entry name" value="sensory_box"/>
    <property type="match status" value="4"/>
</dbReference>
<feature type="domain" description="GGDEF" evidence="4">
    <location>
        <begin position="661"/>
        <end position="799"/>
    </location>
</feature>
<evidence type="ECO:0000313" key="5">
    <source>
        <dbReference type="EMBL" id="MBB6208631.1"/>
    </source>
</evidence>
<dbReference type="GO" id="GO:0003824">
    <property type="term" value="F:catalytic activity"/>
    <property type="evidence" value="ECO:0007669"/>
    <property type="project" value="UniProtKB-ARBA"/>
</dbReference>
<dbReference type="Pfam" id="PF13426">
    <property type="entry name" value="PAS_9"/>
    <property type="match status" value="3"/>
</dbReference>
<dbReference type="GO" id="GO:0006355">
    <property type="term" value="P:regulation of DNA-templated transcription"/>
    <property type="evidence" value="ECO:0007669"/>
    <property type="project" value="InterPro"/>
</dbReference>
<dbReference type="PROSITE" id="PS50112">
    <property type="entry name" value="PAS"/>
    <property type="match status" value="2"/>
</dbReference>
<dbReference type="AlphaFoldDB" id="A0A7W9ZBW7"/>
<dbReference type="SUPFAM" id="SSF55073">
    <property type="entry name" value="Nucleotide cyclase"/>
    <property type="match status" value="1"/>
</dbReference>
<dbReference type="CDD" id="cd00130">
    <property type="entry name" value="PAS"/>
    <property type="match status" value="4"/>
</dbReference>
<dbReference type="PANTHER" id="PTHR44757">
    <property type="entry name" value="DIGUANYLATE CYCLASE DGCP"/>
    <property type="match status" value="1"/>
</dbReference>
<dbReference type="RefSeq" id="WP_184259729.1">
    <property type="nucleotide sequence ID" value="NZ_JACIIX010000001.1"/>
</dbReference>
<dbReference type="Proteomes" id="UP000544872">
    <property type="component" value="Unassembled WGS sequence"/>
</dbReference>
<dbReference type="SMART" id="SM00267">
    <property type="entry name" value="GGDEF"/>
    <property type="match status" value="1"/>
</dbReference>
<dbReference type="PROSITE" id="PS50887">
    <property type="entry name" value="GGDEF"/>
    <property type="match status" value="1"/>
</dbReference>
<dbReference type="InterPro" id="IPR043128">
    <property type="entry name" value="Rev_trsase/Diguanyl_cyclase"/>
</dbReference>
<feature type="domain" description="PAC" evidence="3">
    <location>
        <begin position="312"/>
        <end position="362"/>
    </location>
</feature>
<feature type="coiled-coil region" evidence="1">
    <location>
        <begin position="353"/>
        <end position="384"/>
    </location>
</feature>
<proteinExistence type="predicted"/>